<dbReference type="SUPFAM" id="SSF55103">
    <property type="entry name" value="FAD-linked oxidases, C-terminal domain"/>
    <property type="match status" value="1"/>
</dbReference>
<evidence type="ECO:0000256" key="1">
    <source>
        <dbReference type="ARBA" id="ARBA00001974"/>
    </source>
</evidence>
<dbReference type="Proteomes" id="UP000193553">
    <property type="component" value="Unassembled WGS sequence"/>
</dbReference>
<dbReference type="RefSeq" id="WP_085359061.1">
    <property type="nucleotide sequence ID" value="NZ_NAFD01000174.1"/>
</dbReference>
<dbReference type="GO" id="GO:0003824">
    <property type="term" value="F:catalytic activity"/>
    <property type="evidence" value="ECO:0007669"/>
    <property type="project" value="InterPro"/>
</dbReference>
<dbReference type="GO" id="GO:0050660">
    <property type="term" value="F:flavin adenine dinucleotide binding"/>
    <property type="evidence" value="ECO:0007669"/>
    <property type="project" value="InterPro"/>
</dbReference>
<evidence type="ECO:0000313" key="5">
    <source>
        <dbReference type="EMBL" id="OSJ10832.1"/>
    </source>
</evidence>
<evidence type="ECO:0000256" key="3">
    <source>
        <dbReference type="ARBA" id="ARBA00022827"/>
    </source>
</evidence>
<dbReference type="EMBL" id="NAFI01000171">
    <property type="protein sequence ID" value="OSJ10832.1"/>
    <property type="molecule type" value="Genomic_DNA"/>
</dbReference>
<evidence type="ECO:0000256" key="2">
    <source>
        <dbReference type="ARBA" id="ARBA00022630"/>
    </source>
</evidence>
<sequence>MAGFREALFIILPVNWKARCRVNTALASRPYLNISRTQEEIETMRTLKRALDPNNILNPGRIFTL</sequence>
<reference evidence="5 6" key="1">
    <citation type="submission" date="2017-03" db="EMBL/GenBank/DDBJ databases">
        <title>Whole genome sequences of fourteen strains of Bradyrhizobium canariense and one strain of Bradyrhizobium japonicum isolated from Lupinus (Papilionoideae: Genisteae) species in Algeria.</title>
        <authorList>
            <person name="Crovadore J."/>
            <person name="Chekireb D."/>
            <person name="Brachmann A."/>
            <person name="Chablais R."/>
            <person name="Cochard B."/>
            <person name="Lefort F."/>
        </authorList>
    </citation>
    <scope>NUCLEOTIDE SEQUENCE [LARGE SCALE GENOMIC DNA]</scope>
    <source>
        <strain evidence="5 6">UBMA195</strain>
    </source>
</reference>
<comment type="caution">
    <text evidence="5">The sequence shown here is derived from an EMBL/GenBank/DDBJ whole genome shotgun (WGS) entry which is preliminary data.</text>
</comment>
<accession>A0A1X3FWB7</accession>
<name>A0A1X3FWB7_9BRAD</name>
<feature type="domain" description="FAD-binding oxidoreductase/transferase type 4 C-terminal" evidence="4">
    <location>
        <begin position="27"/>
        <end position="61"/>
    </location>
</feature>
<proteinExistence type="predicted"/>
<dbReference type="InterPro" id="IPR004113">
    <property type="entry name" value="FAD-bd_oxidored_4_C"/>
</dbReference>
<evidence type="ECO:0000259" key="4">
    <source>
        <dbReference type="Pfam" id="PF02913"/>
    </source>
</evidence>
<evidence type="ECO:0000313" key="6">
    <source>
        <dbReference type="Proteomes" id="UP000193553"/>
    </source>
</evidence>
<organism evidence="5 6">
    <name type="scientific">Bradyrhizobium canariense</name>
    <dbReference type="NCBI Taxonomy" id="255045"/>
    <lineage>
        <taxon>Bacteria</taxon>
        <taxon>Pseudomonadati</taxon>
        <taxon>Pseudomonadota</taxon>
        <taxon>Alphaproteobacteria</taxon>
        <taxon>Hyphomicrobiales</taxon>
        <taxon>Nitrobacteraceae</taxon>
        <taxon>Bradyrhizobium</taxon>
    </lineage>
</organism>
<protein>
    <recommendedName>
        <fullName evidence="4">FAD-binding oxidoreductase/transferase type 4 C-terminal domain-containing protein</fullName>
    </recommendedName>
</protein>
<keyword evidence="3" id="KW-0274">FAD</keyword>
<dbReference type="InterPro" id="IPR016171">
    <property type="entry name" value="Vanillyl_alc_oxidase_C-sub2"/>
</dbReference>
<dbReference type="Pfam" id="PF02913">
    <property type="entry name" value="FAD-oxidase_C"/>
    <property type="match status" value="1"/>
</dbReference>
<gene>
    <name evidence="5" type="ORF">BSZ18_16080</name>
</gene>
<dbReference type="InterPro" id="IPR016164">
    <property type="entry name" value="FAD-linked_Oxase-like_C"/>
</dbReference>
<comment type="cofactor">
    <cofactor evidence="1">
        <name>FAD</name>
        <dbReference type="ChEBI" id="CHEBI:57692"/>
    </cofactor>
</comment>
<dbReference type="Gene3D" id="1.10.45.10">
    <property type="entry name" value="Vanillyl-alcohol Oxidase, Chain A, domain 4"/>
    <property type="match status" value="1"/>
</dbReference>
<keyword evidence="2" id="KW-0285">Flavoprotein</keyword>
<dbReference type="FunFam" id="1.10.45.10:FF:000001">
    <property type="entry name" value="D-lactate dehydrogenase mitochondrial"/>
    <property type="match status" value="1"/>
</dbReference>
<dbReference type="AlphaFoldDB" id="A0A1X3FWB7"/>